<organism evidence="1 2">
    <name type="scientific">Flavobacterium chungangense</name>
    <dbReference type="NCBI Taxonomy" id="554283"/>
    <lineage>
        <taxon>Bacteria</taxon>
        <taxon>Pseudomonadati</taxon>
        <taxon>Bacteroidota</taxon>
        <taxon>Flavobacteriia</taxon>
        <taxon>Flavobacteriales</taxon>
        <taxon>Flavobacteriaceae</taxon>
        <taxon>Flavobacterium</taxon>
    </lineage>
</organism>
<protein>
    <submittedName>
        <fullName evidence="1">Uncharacterized protein</fullName>
    </submittedName>
</protein>
<name>A0A6V6ZFK6_9FLAO</name>
<sequence length="38" mass="4431">MVLKKTKKIIFFLQSLISLVVERIKKIENKAKNKLSLS</sequence>
<keyword evidence="2" id="KW-1185">Reference proteome</keyword>
<gene>
    <name evidence="1" type="ORF">FLACHUCJ7_04351</name>
</gene>
<comment type="caution">
    <text evidence="1">The sequence shown here is derived from an EMBL/GenBank/DDBJ whole genome shotgun (WGS) entry which is preliminary data.</text>
</comment>
<evidence type="ECO:0000313" key="1">
    <source>
        <dbReference type="EMBL" id="CAD0009672.1"/>
    </source>
</evidence>
<dbReference type="Proteomes" id="UP000556700">
    <property type="component" value="Unassembled WGS sequence"/>
</dbReference>
<reference evidence="1 2" key="1">
    <citation type="submission" date="2020-06" db="EMBL/GenBank/DDBJ databases">
        <authorList>
            <person name="Criscuolo A."/>
        </authorList>
    </citation>
    <scope>NUCLEOTIDE SEQUENCE [LARGE SCALE GENOMIC DNA]</scope>
    <source>
        <strain evidence="2">CIP 110025</strain>
    </source>
</reference>
<dbReference type="AlphaFoldDB" id="A0A6V6ZFK6"/>
<proteinExistence type="predicted"/>
<dbReference type="EMBL" id="CAIJDO010000285">
    <property type="protein sequence ID" value="CAD0009672.1"/>
    <property type="molecule type" value="Genomic_DNA"/>
</dbReference>
<accession>A0A6V6ZFK6</accession>
<evidence type="ECO:0000313" key="2">
    <source>
        <dbReference type="Proteomes" id="UP000556700"/>
    </source>
</evidence>